<name>A0A6N7XI82_9FIRM</name>
<keyword evidence="3" id="KW-1185">Reference proteome</keyword>
<dbReference type="Pfam" id="PF07009">
    <property type="entry name" value="NusG_II"/>
    <property type="match status" value="1"/>
</dbReference>
<keyword evidence="1" id="KW-0812">Transmembrane</keyword>
<protein>
    <submittedName>
        <fullName evidence="2">NusG domain II-containing protein</fullName>
    </submittedName>
</protein>
<dbReference type="InterPro" id="IPR038690">
    <property type="entry name" value="NusG_2_sf"/>
</dbReference>
<keyword evidence="1" id="KW-1133">Transmembrane helix</keyword>
<evidence type="ECO:0000313" key="2">
    <source>
        <dbReference type="EMBL" id="MST63114.1"/>
    </source>
</evidence>
<gene>
    <name evidence="2" type="ORF">FYJ71_09225</name>
</gene>
<organism evidence="2 3">
    <name type="scientific">Peptostreptococcus porci</name>
    <dbReference type="NCBI Taxonomy" id="2652282"/>
    <lineage>
        <taxon>Bacteria</taxon>
        <taxon>Bacillati</taxon>
        <taxon>Bacillota</taxon>
        <taxon>Clostridia</taxon>
        <taxon>Peptostreptococcales</taxon>
        <taxon>Peptostreptococcaceae</taxon>
        <taxon>Peptostreptococcus</taxon>
    </lineage>
</organism>
<evidence type="ECO:0000256" key="1">
    <source>
        <dbReference type="SAM" id="Phobius"/>
    </source>
</evidence>
<feature type="transmembrane region" description="Helical" evidence="1">
    <location>
        <begin position="6"/>
        <end position="22"/>
    </location>
</feature>
<dbReference type="Gene3D" id="2.60.320.10">
    <property type="entry name" value="N-utilization substance G protein NusG, insert domain"/>
    <property type="match status" value="1"/>
</dbReference>
<sequence>MKKKDIIVIFVVAIAIISSILVNRSLNSSPASTVQIYVGDKLYKELPINKDTTITLDNSGKNIIKVHNNGVEMIEANCPDQVCIKTGFISKPGQSIVCLPHKVNVKIVGESSESDNDIEVK</sequence>
<comment type="caution">
    <text evidence="2">The sequence shown here is derived from an EMBL/GenBank/DDBJ whole genome shotgun (WGS) entry which is preliminary data.</text>
</comment>
<dbReference type="CDD" id="cd09911">
    <property type="entry name" value="Lin0431_like"/>
    <property type="match status" value="1"/>
</dbReference>
<dbReference type="AlphaFoldDB" id="A0A6N7XI82"/>
<accession>A0A6N7XI82</accession>
<proteinExistence type="predicted"/>
<evidence type="ECO:0000313" key="3">
    <source>
        <dbReference type="Proteomes" id="UP000440713"/>
    </source>
</evidence>
<keyword evidence="1" id="KW-0472">Membrane</keyword>
<dbReference type="Proteomes" id="UP000440713">
    <property type="component" value="Unassembled WGS sequence"/>
</dbReference>
<dbReference type="EMBL" id="VUNE01000005">
    <property type="protein sequence ID" value="MST63114.1"/>
    <property type="molecule type" value="Genomic_DNA"/>
</dbReference>
<reference evidence="2 3" key="1">
    <citation type="submission" date="2019-08" db="EMBL/GenBank/DDBJ databases">
        <title>In-depth cultivation of the pig gut microbiome towards novel bacterial diversity and tailored functional studies.</title>
        <authorList>
            <person name="Wylensek D."/>
            <person name="Hitch T.C.A."/>
            <person name="Clavel T."/>
        </authorList>
    </citation>
    <scope>NUCLEOTIDE SEQUENCE [LARGE SCALE GENOMIC DNA]</scope>
    <source>
        <strain evidence="2 3">WCA-SAB-591-4A-A</strain>
    </source>
</reference>
<dbReference type="RefSeq" id="WP_154538590.1">
    <property type="nucleotide sequence ID" value="NZ_JAQYHJ010000109.1"/>
</dbReference>
<dbReference type="SUPFAM" id="SSF82004">
    <property type="entry name" value="N-utilization substance G protein NusG, insert domain"/>
    <property type="match status" value="1"/>
</dbReference>